<comment type="caution">
    <text evidence="1">The sequence shown here is derived from an EMBL/GenBank/DDBJ whole genome shotgun (WGS) entry which is preliminary data.</text>
</comment>
<protein>
    <recommendedName>
        <fullName evidence="3">Nucleopolyhedrovirus P10 family protein</fullName>
    </recommendedName>
</protein>
<name>A0ABW6FU99_9ACTN</name>
<dbReference type="Proteomes" id="UP001598448">
    <property type="component" value="Unassembled WGS sequence"/>
</dbReference>
<sequence length="77" mass="7342">GGGDRAAAEAAAAAVPGVARLTGVLGAPVHLDDGHVRVELATAAGHRALAVAVAVRKAVAASQGGPTTVAVLVTEVE</sequence>
<evidence type="ECO:0008006" key="3">
    <source>
        <dbReference type="Google" id="ProtNLM"/>
    </source>
</evidence>
<proteinExistence type="predicted"/>
<dbReference type="EMBL" id="JBHXIJ010000253">
    <property type="protein sequence ID" value="MFD5102504.1"/>
    <property type="molecule type" value="Genomic_DNA"/>
</dbReference>
<evidence type="ECO:0000313" key="2">
    <source>
        <dbReference type="Proteomes" id="UP001598448"/>
    </source>
</evidence>
<keyword evidence="2" id="KW-1185">Reference proteome</keyword>
<organism evidence="1 2">
    <name type="scientific">Streptomyces albidochromogenes</name>
    <dbReference type="NCBI Taxonomy" id="329524"/>
    <lineage>
        <taxon>Bacteria</taxon>
        <taxon>Bacillati</taxon>
        <taxon>Actinomycetota</taxon>
        <taxon>Actinomycetes</taxon>
        <taxon>Kitasatosporales</taxon>
        <taxon>Streptomycetaceae</taxon>
        <taxon>Streptomyces</taxon>
    </lineage>
</organism>
<feature type="non-terminal residue" evidence="1">
    <location>
        <position position="1"/>
    </location>
</feature>
<reference evidence="1 2" key="1">
    <citation type="submission" date="2024-09" db="EMBL/GenBank/DDBJ databases">
        <title>The Natural Products Discovery Center: Release of the First 8490 Sequenced Strains for Exploring Actinobacteria Biosynthetic Diversity.</title>
        <authorList>
            <person name="Kalkreuter E."/>
            <person name="Kautsar S.A."/>
            <person name="Yang D."/>
            <person name="Bader C.D."/>
            <person name="Teijaro C.N."/>
            <person name="Fluegel L."/>
            <person name="Davis C.M."/>
            <person name="Simpson J.R."/>
            <person name="Lauterbach L."/>
            <person name="Steele A.D."/>
            <person name="Gui C."/>
            <person name="Meng S."/>
            <person name="Li G."/>
            <person name="Viehrig K."/>
            <person name="Ye F."/>
            <person name="Su P."/>
            <person name="Kiefer A.F."/>
            <person name="Nichols A."/>
            <person name="Cepeda A.J."/>
            <person name="Yan W."/>
            <person name="Fan B."/>
            <person name="Jiang Y."/>
            <person name="Adhikari A."/>
            <person name="Zheng C.-J."/>
            <person name="Schuster L."/>
            <person name="Cowan T.M."/>
            <person name="Smanski M.J."/>
            <person name="Chevrette M.G."/>
            <person name="De Carvalho L.P.S."/>
            <person name="Shen B."/>
        </authorList>
    </citation>
    <scope>NUCLEOTIDE SEQUENCE [LARGE SCALE GENOMIC DNA]</scope>
    <source>
        <strain evidence="1 2">NPDC058348</strain>
    </source>
</reference>
<gene>
    <name evidence="1" type="ORF">ACFWJN_26535</name>
</gene>
<accession>A0ABW6FU99</accession>
<evidence type="ECO:0000313" key="1">
    <source>
        <dbReference type="EMBL" id="MFD5102504.1"/>
    </source>
</evidence>